<dbReference type="InterPro" id="IPR007278">
    <property type="entry name" value="DUF397"/>
</dbReference>
<evidence type="ECO:0000313" key="2">
    <source>
        <dbReference type="EMBL" id="GAA3130445.1"/>
    </source>
</evidence>
<comment type="caution">
    <text evidence="2">The sequence shown here is derived from an EMBL/GenBank/DDBJ whole genome shotgun (WGS) entry which is preliminary data.</text>
</comment>
<keyword evidence="3" id="KW-1185">Reference proteome</keyword>
<evidence type="ECO:0000259" key="1">
    <source>
        <dbReference type="Pfam" id="PF04149"/>
    </source>
</evidence>
<accession>A0ABP6MYA7</accession>
<protein>
    <recommendedName>
        <fullName evidence="1">DUF397 domain-containing protein</fullName>
    </recommendedName>
</protein>
<name>A0ABP6MYA7_9ACTN</name>
<evidence type="ECO:0000313" key="3">
    <source>
        <dbReference type="Proteomes" id="UP001500320"/>
    </source>
</evidence>
<proteinExistence type="predicted"/>
<sequence>MAEVADDLPGIVAVREGKDLRGPVLTFTPGRWKSFIGGIKDGESADPTARPPRSV</sequence>
<dbReference type="Proteomes" id="UP001500320">
    <property type="component" value="Unassembled WGS sequence"/>
</dbReference>
<organism evidence="2 3">
    <name type="scientific">Planomonospora alba</name>
    <dbReference type="NCBI Taxonomy" id="161354"/>
    <lineage>
        <taxon>Bacteria</taxon>
        <taxon>Bacillati</taxon>
        <taxon>Actinomycetota</taxon>
        <taxon>Actinomycetes</taxon>
        <taxon>Streptosporangiales</taxon>
        <taxon>Streptosporangiaceae</taxon>
        <taxon>Planomonospora</taxon>
    </lineage>
</organism>
<feature type="domain" description="DUF397" evidence="1">
    <location>
        <begin position="3"/>
        <end position="40"/>
    </location>
</feature>
<dbReference type="RefSeq" id="WP_344858336.1">
    <property type="nucleotide sequence ID" value="NZ_BAAAUT010000014.1"/>
</dbReference>
<reference evidence="3" key="1">
    <citation type="journal article" date="2019" name="Int. J. Syst. Evol. Microbiol.">
        <title>The Global Catalogue of Microorganisms (GCM) 10K type strain sequencing project: providing services to taxonomists for standard genome sequencing and annotation.</title>
        <authorList>
            <consortium name="The Broad Institute Genomics Platform"/>
            <consortium name="The Broad Institute Genome Sequencing Center for Infectious Disease"/>
            <person name="Wu L."/>
            <person name="Ma J."/>
        </authorList>
    </citation>
    <scope>NUCLEOTIDE SEQUENCE [LARGE SCALE GENOMIC DNA]</scope>
    <source>
        <strain evidence="3">JCM 9373</strain>
    </source>
</reference>
<dbReference type="EMBL" id="BAAAUT010000014">
    <property type="protein sequence ID" value="GAA3130445.1"/>
    <property type="molecule type" value="Genomic_DNA"/>
</dbReference>
<dbReference type="Pfam" id="PF04149">
    <property type="entry name" value="DUF397"/>
    <property type="match status" value="1"/>
</dbReference>
<gene>
    <name evidence="2" type="ORF">GCM10010466_21390</name>
</gene>